<keyword evidence="2" id="KW-1185">Reference proteome</keyword>
<organism evidence="1 2">
    <name type="scientific">Desmospora profundinema</name>
    <dbReference type="NCBI Taxonomy" id="1571184"/>
    <lineage>
        <taxon>Bacteria</taxon>
        <taxon>Bacillati</taxon>
        <taxon>Bacillota</taxon>
        <taxon>Bacilli</taxon>
        <taxon>Bacillales</taxon>
        <taxon>Thermoactinomycetaceae</taxon>
        <taxon>Desmospora</taxon>
    </lineage>
</organism>
<evidence type="ECO:0000313" key="2">
    <source>
        <dbReference type="Proteomes" id="UP001185012"/>
    </source>
</evidence>
<dbReference type="RefSeq" id="WP_309861139.1">
    <property type="nucleotide sequence ID" value="NZ_JAVDQG010000001.1"/>
</dbReference>
<name>A0ABU1IHD4_9BACL</name>
<proteinExistence type="predicted"/>
<gene>
    <name evidence="1" type="ORF">JOE21_000179</name>
</gene>
<sequence>MHLSGYYTGPAMGMKDKIGSIQTHKKRAGAIGLLVLSIDGSADLK</sequence>
<accession>A0ABU1IHD4</accession>
<evidence type="ECO:0000313" key="1">
    <source>
        <dbReference type="EMBL" id="MDR6224191.1"/>
    </source>
</evidence>
<reference evidence="1 2" key="1">
    <citation type="submission" date="2023-07" db="EMBL/GenBank/DDBJ databases">
        <title>Genomic Encyclopedia of Type Strains, Phase IV (KMG-IV): sequencing the most valuable type-strain genomes for metagenomic binning, comparative biology and taxonomic classification.</title>
        <authorList>
            <person name="Goeker M."/>
        </authorList>
    </citation>
    <scope>NUCLEOTIDE SEQUENCE [LARGE SCALE GENOMIC DNA]</scope>
    <source>
        <strain evidence="1 2">DSM 45903</strain>
    </source>
</reference>
<comment type="caution">
    <text evidence="1">The sequence shown here is derived from an EMBL/GenBank/DDBJ whole genome shotgun (WGS) entry which is preliminary data.</text>
</comment>
<dbReference type="EMBL" id="JAVDQG010000001">
    <property type="protein sequence ID" value="MDR6224191.1"/>
    <property type="molecule type" value="Genomic_DNA"/>
</dbReference>
<dbReference type="Proteomes" id="UP001185012">
    <property type="component" value="Unassembled WGS sequence"/>
</dbReference>
<protein>
    <submittedName>
        <fullName evidence="1">Uncharacterized protein</fullName>
    </submittedName>
</protein>